<dbReference type="RefSeq" id="WP_038478457.1">
    <property type="nucleotide sequence ID" value="NZ_CP003923.1"/>
</dbReference>
<evidence type="ECO:0000313" key="3">
    <source>
        <dbReference type="Proteomes" id="UP000027142"/>
    </source>
</evidence>
<protein>
    <recommendedName>
        <fullName evidence="1">DUF8052 domain-containing protein</fullName>
    </recommendedName>
</protein>
<dbReference type="AlphaFoldDB" id="A0A060LRF1"/>
<sequence>MSITKAERFINQLENTLKHQFDVYGNDKLESLPLRFSAHYYRRDDRYMFTKNVTVWSVENNQHIFLYEAKTATLEEFEQFKQELDQYIRQHKSKRASHMSSIYIGLFLTTNSPDPIIERKAKKTRKVSFIQWGKSGWYERYLAVLSLPDQRVTMNKKGYPFIKSFIESITEN</sequence>
<dbReference type="EMBL" id="CP003923">
    <property type="protein sequence ID" value="AIC93856.1"/>
    <property type="molecule type" value="Genomic_DNA"/>
</dbReference>
<accession>A0A060LRF1</accession>
<feature type="domain" description="DUF8052" evidence="1">
    <location>
        <begin position="6"/>
        <end position="165"/>
    </location>
</feature>
<dbReference type="InterPro" id="IPR058365">
    <property type="entry name" value="DUF8052"/>
</dbReference>
<dbReference type="Pfam" id="PF26226">
    <property type="entry name" value="DUF8052"/>
    <property type="match status" value="1"/>
</dbReference>
<gene>
    <name evidence="2" type="ORF">BleG1_1273</name>
</gene>
<keyword evidence="3" id="KW-1185">Reference proteome</keyword>
<proteinExistence type="predicted"/>
<evidence type="ECO:0000259" key="1">
    <source>
        <dbReference type="Pfam" id="PF26226"/>
    </source>
</evidence>
<dbReference type="KEGG" id="ble:BleG1_1273"/>
<dbReference type="eggNOG" id="ENOG5032U4C">
    <property type="taxonomic scope" value="Bacteria"/>
</dbReference>
<name>A0A060LRF1_9BACI</name>
<organism evidence="2 3">
    <name type="scientific">Shouchella lehensis G1</name>
    <dbReference type="NCBI Taxonomy" id="1246626"/>
    <lineage>
        <taxon>Bacteria</taxon>
        <taxon>Bacillati</taxon>
        <taxon>Bacillota</taxon>
        <taxon>Bacilli</taxon>
        <taxon>Bacillales</taxon>
        <taxon>Bacillaceae</taxon>
        <taxon>Shouchella</taxon>
    </lineage>
</organism>
<dbReference type="HOGENOM" id="CLU_100108_1_0_9"/>
<dbReference type="PATRIC" id="fig|1246626.3.peg.1258"/>
<dbReference type="Proteomes" id="UP000027142">
    <property type="component" value="Chromosome"/>
</dbReference>
<evidence type="ECO:0000313" key="2">
    <source>
        <dbReference type="EMBL" id="AIC93856.1"/>
    </source>
</evidence>
<dbReference type="STRING" id="1246626.BleG1_1273"/>
<dbReference type="OrthoDB" id="2836917at2"/>
<reference evidence="2 3" key="1">
    <citation type="journal article" date="2014" name="Gene">
        <title>A comparative genomic analysis of the alkalitolerant soil bacterium Bacillus lehensis G1.</title>
        <authorList>
            <person name="Noor Y.M."/>
            <person name="Samsulrizal N.H."/>
            <person name="Jema'on N.A."/>
            <person name="Low K.O."/>
            <person name="Ramli A.N."/>
            <person name="Alias N.I."/>
            <person name="Damis S.I."/>
            <person name="Fuzi S.F."/>
            <person name="Isa M.N."/>
            <person name="Murad A.M."/>
            <person name="Raih M.F."/>
            <person name="Bakar F.D."/>
            <person name="Najimudin N."/>
            <person name="Mahadi N.M."/>
            <person name="Illias R.M."/>
        </authorList>
    </citation>
    <scope>NUCLEOTIDE SEQUENCE [LARGE SCALE GENOMIC DNA]</scope>
    <source>
        <strain evidence="2 3">G1</strain>
    </source>
</reference>